<gene>
    <name evidence="1" type="ORF">CD32_04200</name>
</gene>
<proteinExistence type="predicted"/>
<dbReference type="EMBL" id="JPVP01000048">
    <property type="protein sequence ID" value="KGR87236.1"/>
    <property type="molecule type" value="Genomic_DNA"/>
</dbReference>
<organism evidence="1 2">
    <name type="scientific">Lysinibacillus odysseyi 34hs-1 = NBRC 100172</name>
    <dbReference type="NCBI Taxonomy" id="1220589"/>
    <lineage>
        <taxon>Bacteria</taxon>
        <taxon>Bacillati</taxon>
        <taxon>Bacillota</taxon>
        <taxon>Bacilli</taxon>
        <taxon>Bacillales</taxon>
        <taxon>Bacillaceae</taxon>
        <taxon>Lysinibacillus</taxon>
    </lineage>
</organism>
<comment type="caution">
    <text evidence="1">The sequence shown here is derived from an EMBL/GenBank/DDBJ whole genome shotgun (WGS) entry which is preliminary data.</text>
</comment>
<protein>
    <submittedName>
        <fullName evidence="1">Uncharacterized protein</fullName>
    </submittedName>
</protein>
<dbReference type="Proteomes" id="UP000030437">
    <property type="component" value="Unassembled WGS sequence"/>
</dbReference>
<evidence type="ECO:0000313" key="1">
    <source>
        <dbReference type="EMBL" id="KGR87236.1"/>
    </source>
</evidence>
<accession>A0A0A3IR92</accession>
<name>A0A0A3IR92_9BACI</name>
<evidence type="ECO:0000313" key="2">
    <source>
        <dbReference type="Proteomes" id="UP000030437"/>
    </source>
</evidence>
<dbReference type="AlphaFoldDB" id="A0A0A3IR92"/>
<keyword evidence="2" id="KW-1185">Reference proteome</keyword>
<reference evidence="1 2" key="1">
    <citation type="submission" date="2014-02" db="EMBL/GenBank/DDBJ databases">
        <title>Draft genome sequence of Lysinibacillus odysseyi NBRC 100172.</title>
        <authorList>
            <person name="Zhang F."/>
            <person name="Wang G."/>
            <person name="Zhang L."/>
        </authorList>
    </citation>
    <scope>NUCLEOTIDE SEQUENCE [LARGE SCALE GENOMIC DNA]</scope>
    <source>
        <strain evidence="1 2">NBRC 100172</strain>
    </source>
</reference>
<sequence length="71" mass="8587">MGEIFVIQQKKSAYTENREFFWRRFPTHYFLGFPLPFRILPAIFFGNTRDFGVNTRDIMTTTRELPFKSFL</sequence>